<dbReference type="Pfam" id="PF04977">
    <property type="entry name" value="DivIC"/>
    <property type="match status" value="1"/>
</dbReference>
<dbReference type="AlphaFoldDB" id="A0A7C1F7U3"/>
<comment type="caution">
    <text evidence="2">The sequence shown here is derived from an EMBL/GenBank/DDBJ whole genome shotgun (WGS) entry which is preliminary data.</text>
</comment>
<gene>
    <name evidence="2" type="ORF">ENQ35_02420</name>
</gene>
<keyword evidence="1" id="KW-1133">Transmembrane helix</keyword>
<feature type="transmembrane region" description="Helical" evidence="1">
    <location>
        <begin position="6"/>
        <end position="27"/>
    </location>
</feature>
<keyword evidence="1" id="KW-0472">Membrane</keyword>
<protein>
    <submittedName>
        <fullName evidence="2">Septum formation initiator family protein</fullName>
    </submittedName>
</protein>
<accession>A0A7C1F7U3</accession>
<evidence type="ECO:0000256" key="1">
    <source>
        <dbReference type="SAM" id="Phobius"/>
    </source>
</evidence>
<proteinExistence type="predicted"/>
<organism evidence="2">
    <name type="scientific">Ammonifex degensii</name>
    <dbReference type="NCBI Taxonomy" id="42838"/>
    <lineage>
        <taxon>Bacteria</taxon>
        <taxon>Bacillati</taxon>
        <taxon>Bacillota</taxon>
        <taxon>Clostridia</taxon>
        <taxon>Thermoanaerobacterales</taxon>
        <taxon>Thermoanaerobacteraceae</taxon>
        <taxon>Ammonifex</taxon>
    </lineage>
</organism>
<dbReference type="InterPro" id="IPR007060">
    <property type="entry name" value="FtsL/DivIC"/>
</dbReference>
<name>A0A7C1F7U3_9THEO</name>
<reference evidence="2" key="1">
    <citation type="journal article" date="2020" name="mSystems">
        <title>Genome- and Community-Level Interaction Insights into Carbon Utilization and Element Cycling Functions of Hydrothermarchaeota in Hydrothermal Sediment.</title>
        <authorList>
            <person name="Zhou Z."/>
            <person name="Liu Y."/>
            <person name="Xu W."/>
            <person name="Pan J."/>
            <person name="Luo Z.H."/>
            <person name="Li M."/>
        </authorList>
    </citation>
    <scope>NUCLEOTIDE SEQUENCE [LARGE SCALE GENOMIC DNA]</scope>
    <source>
        <strain evidence="2">SpSt-301</strain>
    </source>
</reference>
<dbReference type="EMBL" id="DSMV01000150">
    <property type="protein sequence ID" value="HDW51582.1"/>
    <property type="molecule type" value="Genomic_DNA"/>
</dbReference>
<keyword evidence="1" id="KW-0812">Transmembrane</keyword>
<evidence type="ECO:0000313" key="2">
    <source>
        <dbReference type="EMBL" id="HDW51582.1"/>
    </source>
</evidence>
<sequence length="97" mass="10830">MDVSRLPTLLFVVFLVYLLVLVGGQFARLATLERGIGRAEQELKAIKTKNAMLWEQVRLLESDAYMESLAREKLGLVKPGEVPVVIQKSEVGSQKSE</sequence>